<comment type="similarity">
    <text evidence="1">Belongs to the complex I LYR family.</text>
</comment>
<dbReference type="Pfam" id="PF05347">
    <property type="entry name" value="Complex1_LYR"/>
    <property type="match status" value="1"/>
</dbReference>
<dbReference type="GeneID" id="111130026"/>
<dbReference type="GO" id="GO:0005739">
    <property type="term" value="C:mitochondrion"/>
    <property type="evidence" value="ECO:0007669"/>
    <property type="project" value="TreeGrafter"/>
</dbReference>
<evidence type="ECO:0000313" key="4">
    <source>
        <dbReference type="RefSeq" id="XP_022332340.1"/>
    </source>
</evidence>
<gene>
    <name evidence="4" type="primary">LOC111130026</name>
</gene>
<dbReference type="PANTHER" id="PTHR13166:SF7">
    <property type="entry name" value="LYR MOTIF-CONTAINING PROTEIN 4"/>
    <property type="match status" value="1"/>
</dbReference>
<keyword evidence="3" id="KW-1185">Reference proteome</keyword>
<dbReference type="GO" id="GO:0016226">
    <property type="term" value="P:iron-sulfur cluster assembly"/>
    <property type="evidence" value="ECO:0007669"/>
    <property type="project" value="InterPro"/>
</dbReference>
<accession>A0A8B8DWQ5</accession>
<dbReference type="InterPro" id="IPR045297">
    <property type="entry name" value="Complex1_LYR_LYRM4"/>
</dbReference>
<dbReference type="RefSeq" id="XP_022332340.1">
    <property type="nucleotide sequence ID" value="XM_022476632.1"/>
</dbReference>
<dbReference type="CDD" id="cd20264">
    <property type="entry name" value="Complex1_LYR_LYRM4"/>
    <property type="match status" value="1"/>
</dbReference>
<organism evidence="3 4">
    <name type="scientific">Crassostrea virginica</name>
    <name type="common">Eastern oyster</name>
    <dbReference type="NCBI Taxonomy" id="6565"/>
    <lineage>
        <taxon>Eukaryota</taxon>
        <taxon>Metazoa</taxon>
        <taxon>Spiralia</taxon>
        <taxon>Lophotrochozoa</taxon>
        <taxon>Mollusca</taxon>
        <taxon>Bivalvia</taxon>
        <taxon>Autobranchia</taxon>
        <taxon>Pteriomorphia</taxon>
        <taxon>Ostreida</taxon>
        <taxon>Ostreoidea</taxon>
        <taxon>Ostreidae</taxon>
        <taxon>Crassostrea</taxon>
    </lineage>
</organism>
<evidence type="ECO:0000256" key="1">
    <source>
        <dbReference type="ARBA" id="ARBA00009508"/>
    </source>
</evidence>
<sequence>MACRRKVIQLYKNLLRESNKFQSYNYREYALRRTRDAFREHKLEEDPKKITVLLRRAEENLDIIRRQVLVGEMYGDGRLVIESSTKPAP</sequence>
<reference evidence="4" key="1">
    <citation type="submission" date="2025-08" db="UniProtKB">
        <authorList>
            <consortium name="RefSeq"/>
        </authorList>
    </citation>
    <scope>IDENTIFICATION</scope>
    <source>
        <tissue evidence="4">Whole sample</tissue>
    </source>
</reference>
<feature type="domain" description="Complex 1 LYR protein" evidence="2">
    <location>
        <begin position="5"/>
        <end position="62"/>
    </location>
</feature>
<dbReference type="GO" id="GO:1990221">
    <property type="term" value="C:L-cysteine desulfurase complex"/>
    <property type="evidence" value="ECO:0007669"/>
    <property type="project" value="TreeGrafter"/>
</dbReference>
<dbReference type="AlphaFoldDB" id="A0A8B8DWQ5"/>
<dbReference type="PANTHER" id="PTHR13166">
    <property type="entry name" value="PROTEIN C6ORF149"/>
    <property type="match status" value="1"/>
</dbReference>
<evidence type="ECO:0000259" key="2">
    <source>
        <dbReference type="Pfam" id="PF05347"/>
    </source>
</evidence>
<evidence type="ECO:0000313" key="3">
    <source>
        <dbReference type="Proteomes" id="UP000694844"/>
    </source>
</evidence>
<name>A0A8B8DWQ5_CRAVI</name>
<proteinExistence type="inferred from homology"/>
<protein>
    <submittedName>
        <fullName evidence="4">LYR motif-containing protein 4B-like</fullName>
    </submittedName>
</protein>
<dbReference type="InterPro" id="IPR008011">
    <property type="entry name" value="Complex1_LYR_dom"/>
</dbReference>
<dbReference type="InterPro" id="IPR051522">
    <property type="entry name" value="ISC_assembly_LYR"/>
</dbReference>
<dbReference type="KEGG" id="cvn:111130026"/>
<dbReference type="Proteomes" id="UP000694844">
    <property type="component" value="Chromosome 4"/>
</dbReference>